<accession>A0A2V3PTJ8</accession>
<gene>
    <name evidence="1" type="ORF">CLV62_101287</name>
</gene>
<dbReference type="OrthoDB" id="1240046at2"/>
<proteinExistence type="predicted"/>
<sequence length="254" mass="27548">MKQIVLTFLFTLSLGQVLPQIGINTENPSAMFHIDGAMDNLASPTAAQILNDVVVTSAGNIGVGTVTPSVRLEIVKGASSPLRIVDGSTMTAKVLESDANGVAGWTEQPPSYAKSYRASAGGQKFYYATIAVLTMDQPIVIPQNGKYLLTLRWWGYNRLDVASRHILSGYIFVRKQGAGTVYLDQIEYYMNGTINDVLTFTTSLYLGDRVANEVIEILVRPAIGTDGTAGALQWELINNAARPDLMPQVILYSI</sequence>
<name>A0A2V3PTJ8_9BACT</name>
<evidence type="ECO:0000313" key="1">
    <source>
        <dbReference type="EMBL" id="PXV69020.1"/>
    </source>
</evidence>
<organism evidence="1 2">
    <name type="scientific">Dysgonomonas alginatilytica</name>
    <dbReference type="NCBI Taxonomy" id="1605892"/>
    <lineage>
        <taxon>Bacteria</taxon>
        <taxon>Pseudomonadati</taxon>
        <taxon>Bacteroidota</taxon>
        <taxon>Bacteroidia</taxon>
        <taxon>Bacteroidales</taxon>
        <taxon>Dysgonomonadaceae</taxon>
        <taxon>Dysgonomonas</taxon>
    </lineage>
</organism>
<evidence type="ECO:0000313" key="2">
    <source>
        <dbReference type="Proteomes" id="UP000247973"/>
    </source>
</evidence>
<dbReference type="Proteomes" id="UP000247973">
    <property type="component" value="Unassembled WGS sequence"/>
</dbReference>
<keyword evidence="2" id="KW-1185">Reference proteome</keyword>
<dbReference type="EMBL" id="QICL01000001">
    <property type="protein sequence ID" value="PXV69020.1"/>
    <property type="molecule type" value="Genomic_DNA"/>
</dbReference>
<dbReference type="RefSeq" id="WP_110308987.1">
    <property type="nucleotide sequence ID" value="NZ_QICL01000001.1"/>
</dbReference>
<comment type="caution">
    <text evidence="1">The sequence shown here is derived from an EMBL/GenBank/DDBJ whole genome shotgun (WGS) entry which is preliminary data.</text>
</comment>
<reference evidence="1 2" key="1">
    <citation type="submission" date="2018-03" db="EMBL/GenBank/DDBJ databases">
        <title>Genomic Encyclopedia of Archaeal and Bacterial Type Strains, Phase II (KMG-II): from individual species to whole genera.</title>
        <authorList>
            <person name="Goeker M."/>
        </authorList>
    </citation>
    <scope>NUCLEOTIDE SEQUENCE [LARGE SCALE GENOMIC DNA]</scope>
    <source>
        <strain evidence="1 2">DSM 100214</strain>
    </source>
</reference>
<protein>
    <submittedName>
        <fullName evidence="1">Uncharacterized protein</fullName>
    </submittedName>
</protein>
<dbReference type="AlphaFoldDB" id="A0A2V3PTJ8"/>